<evidence type="ECO:0000256" key="2">
    <source>
        <dbReference type="HAMAP-Rule" id="MF_02087"/>
    </source>
</evidence>
<feature type="modified residue" description="N6-(pyridoxal phosphate)lysine" evidence="2 3">
    <location>
        <position position="24"/>
    </location>
</feature>
<comment type="caution">
    <text evidence="6">The sequence shown here is derived from an EMBL/GenBank/DDBJ whole genome shotgun (WGS) entry which is preliminary data.</text>
</comment>
<accession>A0A2M6ZEU6</accession>
<dbReference type="Pfam" id="PF01168">
    <property type="entry name" value="Ala_racemase_N"/>
    <property type="match status" value="1"/>
</dbReference>
<evidence type="ECO:0000313" key="6">
    <source>
        <dbReference type="EMBL" id="PIU50855.1"/>
    </source>
</evidence>
<dbReference type="FunFam" id="3.20.20.10:FF:000018">
    <property type="entry name" value="Pyridoxal phosphate homeostasis protein"/>
    <property type="match status" value="1"/>
</dbReference>
<dbReference type="SUPFAM" id="SSF51419">
    <property type="entry name" value="PLP-binding barrel"/>
    <property type="match status" value="1"/>
</dbReference>
<comment type="function">
    <text evidence="2">Pyridoxal 5'-phosphate (PLP)-binding protein, which is involved in PLP homeostasis.</text>
</comment>
<dbReference type="AlphaFoldDB" id="A0A2M6ZEU6"/>
<dbReference type="Gene3D" id="3.20.20.10">
    <property type="entry name" value="Alanine racemase"/>
    <property type="match status" value="1"/>
</dbReference>
<protein>
    <recommendedName>
        <fullName evidence="2">Pyridoxal phosphate homeostasis protein</fullName>
        <shortName evidence="2">PLP homeostasis protein</shortName>
    </recommendedName>
</protein>
<gene>
    <name evidence="6" type="ORF">COS91_07520</name>
</gene>
<dbReference type="NCBIfam" id="TIGR00044">
    <property type="entry name" value="YggS family pyridoxal phosphate-dependent enzyme"/>
    <property type="match status" value="1"/>
</dbReference>
<evidence type="ECO:0000256" key="1">
    <source>
        <dbReference type="ARBA" id="ARBA00022898"/>
    </source>
</evidence>
<dbReference type="GO" id="GO:0030170">
    <property type="term" value="F:pyridoxal phosphate binding"/>
    <property type="evidence" value="ECO:0007669"/>
    <property type="project" value="UniProtKB-UniRule"/>
</dbReference>
<dbReference type="InterPro" id="IPR029066">
    <property type="entry name" value="PLP-binding_barrel"/>
</dbReference>
<comment type="similarity">
    <text evidence="2 4">Belongs to the pyridoxal phosphate-binding protein YggS/PROSC family.</text>
</comment>
<dbReference type="HAMAP" id="MF_02087">
    <property type="entry name" value="PLP_homeostasis"/>
    <property type="match status" value="1"/>
</dbReference>
<organism evidence="6 7">
    <name type="scientific">Candidatus Desantisbacteria bacterium CG07_land_8_20_14_0_80_39_15</name>
    <dbReference type="NCBI Taxonomy" id="1974549"/>
    <lineage>
        <taxon>Bacteria</taxon>
        <taxon>Candidatus Desantisiibacteriota</taxon>
    </lineage>
</organism>
<comment type="cofactor">
    <cofactor evidence="3">
        <name>pyridoxal 5'-phosphate</name>
        <dbReference type="ChEBI" id="CHEBI:597326"/>
    </cofactor>
</comment>
<dbReference type="EMBL" id="PEWN01000122">
    <property type="protein sequence ID" value="PIU50855.1"/>
    <property type="molecule type" value="Genomic_DNA"/>
</dbReference>
<feature type="domain" description="Alanine racemase N-terminal" evidence="5">
    <location>
        <begin position="2"/>
        <end position="216"/>
    </location>
</feature>
<dbReference type="Proteomes" id="UP000229227">
    <property type="component" value="Unassembled WGS sequence"/>
</dbReference>
<evidence type="ECO:0000259" key="5">
    <source>
        <dbReference type="Pfam" id="PF01168"/>
    </source>
</evidence>
<dbReference type="InterPro" id="IPR001608">
    <property type="entry name" value="Ala_racemase_N"/>
</dbReference>
<dbReference type="PIRSF" id="PIRSF004848">
    <property type="entry name" value="YBL036c_PLPDEIII"/>
    <property type="match status" value="1"/>
</dbReference>
<keyword evidence="1 2" id="KW-0663">Pyridoxal phosphate</keyword>
<evidence type="ECO:0000313" key="7">
    <source>
        <dbReference type="Proteomes" id="UP000229227"/>
    </source>
</evidence>
<name>A0A2M6ZEU6_9BACT</name>
<dbReference type="PANTHER" id="PTHR10146">
    <property type="entry name" value="PROLINE SYNTHETASE CO-TRANSCRIBED BACTERIAL HOMOLOG PROTEIN"/>
    <property type="match status" value="1"/>
</dbReference>
<dbReference type="InterPro" id="IPR011078">
    <property type="entry name" value="PyrdxlP_homeostasis"/>
</dbReference>
<reference evidence="7" key="1">
    <citation type="submission" date="2017-09" db="EMBL/GenBank/DDBJ databases">
        <title>Depth-based differentiation of microbial function through sediment-hosted aquifers and enrichment of novel symbionts in the deep terrestrial subsurface.</title>
        <authorList>
            <person name="Probst A.J."/>
            <person name="Ladd B."/>
            <person name="Jarett J.K."/>
            <person name="Geller-Mcgrath D.E."/>
            <person name="Sieber C.M.K."/>
            <person name="Emerson J.B."/>
            <person name="Anantharaman K."/>
            <person name="Thomas B.C."/>
            <person name="Malmstrom R."/>
            <person name="Stieglmeier M."/>
            <person name="Klingl A."/>
            <person name="Woyke T."/>
            <person name="Ryan C.M."/>
            <person name="Banfield J.F."/>
        </authorList>
    </citation>
    <scope>NUCLEOTIDE SEQUENCE [LARGE SCALE GENOMIC DNA]</scope>
</reference>
<proteinExistence type="inferred from homology"/>
<evidence type="ECO:0000256" key="3">
    <source>
        <dbReference type="PIRSR" id="PIRSR004848-1"/>
    </source>
</evidence>
<dbReference type="CDD" id="cd00635">
    <property type="entry name" value="PLPDE_III_YBL036c_like"/>
    <property type="match status" value="1"/>
</dbReference>
<evidence type="ECO:0000256" key="4">
    <source>
        <dbReference type="RuleBase" id="RU004514"/>
    </source>
</evidence>
<dbReference type="PANTHER" id="PTHR10146:SF14">
    <property type="entry name" value="PYRIDOXAL PHOSPHATE HOMEOSTASIS PROTEIN"/>
    <property type="match status" value="1"/>
</dbReference>
<sequence length="217" mass="24609">MIKENVQKILSELPEGVELEAAAKGRTSDEILEAIEAGVKIIGENYVQESERPFEKIGKRVQWHCIGHLQKNKVKKAVRLFDMIETVDSFELAQEIYRRCQEIEKTMPVLIEINSARESQKSGVFPENAQALVEKISQFKNIKVTGLMTMGSFLENPEDLRPCFRETREIFEKIKSLNLPGVEIKYLSMGMTSSYKVAIQEGANIVRIGTLIFGISQ</sequence>